<dbReference type="Gene3D" id="3.50.40.10">
    <property type="entry name" value="Phenylalanyl-trna Synthetase, Chain B, domain 3"/>
    <property type="match status" value="1"/>
</dbReference>
<dbReference type="Proteomes" id="UP000034231">
    <property type="component" value="Unassembled WGS sequence"/>
</dbReference>
<dbReference type="EMBL" id="LBTX01000006">
    <property type="protein sequence ID" value="KKQ50355.1"/>
    <property type="molecule type" value="Genomic_DNA"/>
</dbReference>
<proteinExistence type="predicted"/>
<dbReference type="InterPro" id="IPR005146">
    <property type="entry name" value="B3/B4_tRNA-bd"/>
</dbReference>
<dbReference type="GO" id="GO:0003723">
    <property type="term" value="F:RNA binding"/>
    <property type="evidence" value="ECO:0007669"/>
    <property type="project" value="InterPro"/>
</dbReference>
<evidence type="ECO:0000313" key="12">
    <source>
        <dbReference type="Proteomes" id="UP000034231"/>
    </source>
</evidence>
<dbReference type="GO" id="GO:0000287">
    <property type="term" value="F:magnesium ion binding"/>
    <property type="evidence" value="ECO:0007669"/>
    <property type="project" value="InterPro"/>
</dbReference>
<gene>
    <name evidence="11" type="ORF">US68_C0006G0035</name>
</gene>
<dbReference type="InterPro" id="IPR041616">
    <property type="entry name" value="PheRS_beta_core"/>
</dbReference>
<reference evidence="11 12" key="1">
    <citation type="journal article" date="2015" name="Nature">
        <title>rRNA introns, odd ribosomes, and small enigmatic genomes across a large radiation of phyla.</title>
        <authorList>
            <person name="Brown C.T."/>
            <person name="Hug L.A."/>
            <person name="Thomas B.C."/>
            <person name="Sharon I."/>
            <person name="Castelle C.J."/>
            <person name="Singh A."/>
            <person name="Wilkins M.J."/>
            <person name="Williams K.H."/>
            <person name="Banfield J.F."/>
        </authorList>
    </citation>
    <scope>NUCLEOTIDE SEQUENCE [LARGE SCALE GENOMIC DNA]</scope>
</reference>
<evidence type="ECO:0000256" key="5">
    <source>
        <dbReference type="ARBA" id="ARBA00022741"/>
    </source>
</evidence>
<dbReference type="GO" id="GO:0009328">
    <property type="term" value="C:phenylalanine-tRNA ligase complex"/>
    <property type="evidence" value="ECO:0007669"/>
    <property type="project" value="TreeGrafter"/>
</dbReference>
<organism evidence="11 12">
    <name type="scientific">Candidatus Shapirobacteria bacterium GW2011_GWE1_38_10</name>
    <dbReference type="NCBI Taxonomy" id="1618488"/>
    <lineage>
        <taxon>Bacteria</taxon>
        <taxon>Candidatus Shapironibacteriota</taxon>
    </lineage>
</organism>
<dbReference type="InterPro" id="IPR009061">
    <property type="entry name" value="DNA-bd_dom_put_sf"/>
</dbReference>
<evidence type="ECO:0000256" key="8">
    <source>
        <dbReference type="ARBA" id="ARBA00022917"/>
    </source>
</evidence>
<evidence type="ECO:0000256" key="6">
    <source>
        <dbReference type="ARBA" id="ARBA00022840"/>
    </source>
</evidence>
<dbReference type="Pfam" id="PF03484">
    <property type="entry name" value="B5"/>
    <property type="match status" value="1"/>
</dbReference>
<evidence type="ECO:0000256" key="4">
    <source>
        <dbReference type="ARBA" id="ARBA00022723"/>
    </source>
</evidence>
<dbReference type="SUPFAM" id="SSF46955">
    <property type="entry name" value="Putative DNA-binding domain"/>
    <property type="match status" value="2"/>
</dbReference>
<keyword evidence="9" id="KW-0030">Aminoacyl-tRNA synthetase</keyword>
<name>A0A0G0IH77_9BACT</name>
<dbReference type="Pfam" id="PF03483">
    <property type="entry name" value="B3_4"/>
    <property type="match status" value="1"/>
</dbReference>
<evidence type="ECO:0000259" key="10">
    <source>
        <dbReference type="PROSITE" id="PS51483"/>
    </source>
</evidence>
<accession>A0A0G0IH77</accession>
<keyword evidence="4" id="KW-0479">Metal-binding</keyword>
<dbReference type="EC" id="6.1.1.20" evidence="2"/>
<keyword evidence="6" id="KW-0067">ATP-binding</keyword>
<keyword evidence="7" id="KW-0460">Magnesium</keyword>
<sequence length="606" mass="69194">MKLIYSELKKILPTLSVKPEQLRDDITMIGHFTNYFEEIDSEIVFDLDIKVNRGDCLGYYGLARDLSVFYNLPLVLPEELKISSNSFQLPIKVTTDKVKRIMALKISELKNSPSPDWLQKFVKLHSINSVNTLVDLTNYIMLLYGIPVHAFDTALSQDKLIWEINSKFTEFTSLDKTKLSLTKDILMVNSPDKALSLSFWGGEACAISPQTSNAIIEIAVYDRTTVRQNSRQLKSVTEAGTRLEKDLDPDLIPQALNHLTSLILKNCGGEINSSIFDYYPNKSDIPSIEFNPQNVSLLVGIDIPADFSIDILNRLGCSVVKKPESGFLITPPSLRPDITLEADLIEEVIRFWGYQKIPTTQVLKYKKLPDITPKIIYLIEELKDKLVALGYDEVLTWPLVNQALNPKTIITTQNSINSECIYLRQSLVQSLKQQLDQYRRFKLPQAQFFEIGKIFSQQNGQYIEKNSLGIYNHDSSQLTSDLEKLNLKADIIESNFTEIILDDLPKPELYIPVPLSSKAIELTSQIITLDANLTLEEKIESSKLIEKYSHLIDPKILWSIQITDIYHDTKLNKYRYTFRVSYYNCNDKIAKKIHLTAFNLDKILSC</sequence>
<dbReference type="GO" id="GO:0004826">
    <property type="term" value="F:phenylalanine-tRNA ligase activity"/>
    <property type="evidence" value="ECO:0007669"/>
    <property type="project" value="UniProtKB-EC"/>
</dbReference>
<evidence type="ECO:0000256" key="9">
    <source>
        <dbReference type="ARBA" id="ARBA00023146"/>
    </source>
</evidence>
<dbReference type="InterPro" id="IPR005147">
    <property type="entry name" value="tRNA_synthase_B5-dom"/>
</dbReference>
<dbReference type="SMART" id="SM00873">
    <property type="entry name" value="B3_4"/>
    <property type="match status" value="1"/>
</dbReference>
<dbReference type="Pfam" id="PF17759">
    <property type="entry name" value="tRNA_synthFbeta"/>
    <property type="match status" value="1"/>
</dbReference>
<dbReference type="GO" id="GO:0005524">
    <property type="term" value="F:ATP binding"/>
    <property type="evidence" value="ECO:0007669"/>
    <property type="project" value="UniProtKB-KW"/>
</dbReference>
<dbReference type="InterPro" id="IPR045864">
    <property type="entry name" value="aa-tRNA-synth_II/BPL/LPL"/>
</dbReference>
<dbReference type="Gene3D" id="3.30.56.10">
    <property type="match status" value="2"/>
</dbReference>
<comment type="caution">
    <text evidence="11">The sequence shown here is derived from an EMBL/GenBank/DDBJ whole genome shotgun (WGS) entry which is preliminary data.</text>
</comment>
<feature type="domain" description="B5" evidence="10">
    <location>
        <begin position="283"/>
        <end position="359"/>
    </location>
</feature>
<dbReference type="PANTHER" id="PTHR10947">
    <property type="entry name" value="PHENYLALANYL-TRNA SYNTHETASE BETA CHAIN AND LEUCINE-RICH REPEAT-CONTAINING PROTEIN 47"/>
    <property type="match status" value="1"/>
</dbReference>
<dbReference type="Gene3D" id="3.30.930.10">
    <property type="entry name" value="Bira Bifunctional Protein, Domain 2"/>
    <property type="match status" value="1"/>
</dbReference>
<dbReference type="SUPFAM" id="SSF55681">
    <property type="entry name" value="Class II aaRS and biotin synthetases"/>
    <property type="match status" value="1"/>
</dbReference>
<evidence type="ECO:0000256" key="7">
    <source>
        <dbReference type="ARBA" id="ARBA00022842"/>
    </source>
</evidence>
<dbReference type="GO" id="GO:0006432">
    <property type="term" value="P:phenylalanyl-tRNA aminoacylation"/>
    <property type="evidence" value="ECO:0007669"/>
    <property type="project" value="InterPro"/>
</dbReference>
<dbReference type="SMART" id="SM00874">
    <property type="entry name" value="B5"/>
    <property type="match status" value="1"/>
</dbReference>
<evidence type="ECO:0000256" key="3">
    <source>
        <dbReference type="ARBA" id="ARBA00022598"/>
    </source>
</evidence>
<keyword evidence="3 11" id="KW-0436">Ligase</keyword>
<dbReference type="InterPro" id="IPR020825">
    <property type="entry name" value="Phe-tRNA_synthase-like_B3/B4"/>
</dbReference>
<keyword evidence="5" id="KW-0547">Nucleotide-binding</keyword>
<evidence type="ECO:0000256" key="1">
    <source>
        <dbReference type="ARBA" id="ARBA00001946"/>
    </source>
</evidence>
<evidence type="ECO:0000313" key="11">
    <source>
        <dbReference type="EMBL" id="KKQ50355.1"/>
    </source>
</evidence>
<comment type="cofactor">
    <cofactor evidence="1">
        <name>Mg(2+)</name>
        <dbReference type="ChEBI" id="CHEBI:18420"/>
    </cofactor>
</comment>
<dbReference type="InterPro" id="IPR045060">
    <property type="entry name" value="Phe-tRNA-ligase_IIc_bsu"/>
</dbReference>
<protein>
    <recommendedName>
        <fullName evidence="2">phenylalanine--tRNA ligase</fullName>
        <ecNumber evidence="2">6.1.1.20</ecNumber>
    </recommendedName>
</protein>
<dbReference type="SUPFAM" id="SSF56037">
    <property type="entry name" value="PheT/TilS domain"/>
    <property type="match status" value="1"/>
</dbReference>
<evidence type="ECO:0000256" key="2">
    <source>
        <dbReference type="ARBA" id="ARBA00012814"/>
    </source>
</evidence>
<keyword evidence="8" id="KW-0648">Protein biosynthesis</keyword>
<dbReference type="PANTHER" id="PTHR10947:SF0">
    <property type="entry name" value="PHENYLALANINE--TRNA LIGASE BETA SUBUNIT"/>
    <property type="match status" value="1"/>
</dbReference>
<dbReference type="AlphaFoldDB" id="A0A0G0IH77"/>
<dbReference type="PROSITE" id="PS51483">
    <property type="entry name" value="B5"/>
    <property type="match status" value="1"/>
</dbReference>